<sequence>MASLSKSNRTTIRRHVFKACEGCRQQKTRCSGESPCARCVKLGLPCVIRSVARQRRDNATESAQNDCPDSLMMALKPVRVRNAATGRTTVYGPTSTIALLHLIARESRSSPSPPPGALQSVIDSNLSIDPLNYGPLLAQQHHCSLSLQASLTPPLCITTIPNNILQFFLQKYVVTAWKLLPLQSPTQLQAVYNSSYRALSSNSAPPIMYPILLYQLATGSLCTAQGELSDMLAQESELFMSAGGYLSDELELQLNVLMAFYHSEIGSLDKAYSMLGHIASRIYAAGLHLEPRAPAVDRLLRMILSTESYLCIALGRPPLLSPNLTVSNKDEPLNTQIVTGLFEITKSILAANQEPKATFDGVCHTIWNNHARLESFWEEHEPTLLIAHTDPSSPGHVEEGMFLDTIMYEYAVIANLKPFLLYLGYSHIVDRTGKDPAFVEVASCTPVRQDPRVERALEIILTSAKRIISLIFGICQRGSVSKVRLSPEDLPMHSFFIETACVSLIAYGLWCGDPGVVWESIDMGVRCLEELQYQRVAAMRLAALRATIEQSGLRRQEPRLVSVIG</sequence>
<dbReference type="Gene3D" id="4.10.240.10">
    <property type="entry name" value="Zn(2)-C6 fungal-type DNA-binding domain"/>
    <property type="match status" value="1"/>
</dbReference>
<dbReference type="PANTHER" id="PTHR47424">
    <property type="entry name" value="REGULATORY PROTEIN GAL4"/>
    <property type="match status" value="1"/>
</dbReference>
<dbReference type="InterPro" id="IPR036864">
    <property type="entry name" value="Zn2-C6_fun-type_DNA-bd_sf"/>
</dbReference>
<dbReference type="InterPro" id="IPR051127">
    <property type="entry name" value="Fungal_SecMet_Regulators"/>
</dbReference>
<evidence type="ECO:0000256" key="3">
    <source>
        <dbReference type="ARBA" id="ARBA00023163"/>
    </source>
</evidence>
<name>A0ABR4G849_9EURO</name>
<proteinExistence type="predicted"/>
<dbReference type="EMBL" id="JBFTWV010000037">
    <property type="protein sequence ID" value="KAL2795197.1"/>
    <property type="molecule type" value="Genomic_DNA"/>
</dbReference>
<accession>A0ABR4G849</accession>
<dbReference type="PANTHER" id="PTHR47424:SF15">
    <property type="entry name" value="ZN(II)2CYS6 TRANSCRIPTION FACTOR (EUROFUNG)"/>
    <property type="match status" value="1"/>
</dbReference>
<evidence type="ECO:0000313" key="7">
    <source>
        <dbReference type="Proteomes" id="UP001610563"/>
    </source>
</evidence>
<keyword evidence="3" id="KW-0804">Transcription</keyword>
<dbReference type="SUPFAM" id="SSF57701">
    <property type="entry name" value="Zn2/Cys6 DNA-binding domain"/>
    <property type="match status" value="1"/>
</dbReference>
<keyword evidence="1" id="KW-0805">Transcription regulation</keyword>
<feature type="domain" description="Zn(2)-C6 fungal-type" evidence="5">
    <location>
        <begin position="19"/>
        <end position="48"/>
    </location>
</feature>
<evidence type="ECO:0000256" key="4">
    <source>
        <dbReference type="ARBA" id="ARBA00023242"/>
    </source>
</evidence>
<evidence type="ECO:0000313" key="6">
    <source>
        <dbReference type="EMBL" id="KAL2795197.1"/>
    </source>
</evidence>
<dbReference type="CDD" id="cd12148">
    <property type="entry name" value="fungal_TF_MHR"/>
    <property type="match status" value="1"/>
</dbReference>
<evidence type="ECO:0000259" key="5">
    <source>
        <dbReference type="PROSITE" id="PS50048"/>
    </source>
</evidence>
<keyword evidence="4" id="KW-0539">Nucleus</keyword>
<evidence type="ECO:0000256" key="2">
    <source>
        <dbReference type="ARBA" id="ARBA00023125"/>
    </source>
</evidence>
<organism evidence="6 7">
    <name type="scientific">Aspergillus keveii</name>
    <dbReference type="NCBI Taxonomy" id="714993"/>
    <lineage>
        <taxon>Eukaryota</taxon>
        <taxon>Fungi</taxon>
        <taxon>Dikarya</taxon>
        <taxon>Ascomycota</taxon>
        <taxon>Pezizomycotina</taxon>
        <taxon>Eurotiomycetes</taxon>
        <taxon>Eurotiomycetidae</taxon>
        <taxon>Eurotiales</taxon>
        <taxon>Aspergillaceae</taxon>
        <taxon>Aspergillus</taxon>
        <taxon>Aspergillus subgen. Nidulantes</taxon>
    </lineage>
</organism>
<dbReference type="InterPro" id="IPR001138">
    <property type="entry name" value="Zn2Cys6_DnaBD"/>
</dbReference>
<keyword evidence="7" id="KW-1185">Reference proteome</keyword>
<comment type="caution">
    <text evidence="6">The sequence shown here is derived from an EMBL/GenBank/DDBJ whole genome shotgun (WGS) entry which is preliminary data.</text>
</comment>
<evidence type="ECO:0000256" key="1">
    <source>
        <dbReference type="ARBA" id="ARBA00023015"/>
    </source>
</evidence>
<dbReference type="PROSITE" id="PS00463">
    <property type="entry name" value="ZN2_CY6_FUNGAL_1"/>
    <property type="match status" value="1"/>
</dbReference>
<keyword evidence="2" id="KW-0238">DNA-binding</keyword>
<dbReference type="SMART" id="SM00066">
    <property type="entry name" value="GAL4"/>
    <property type="match status" value="1"/>
</dbReference>
<protein>
    <recommendedName>
        <fullName evidence="5">Zn(2)-C6 fungal-type domain-containing protein</fullName>
    </recommendedName>
</protein>
<dbReference type="PROSITE" id="PS50048">
    <property type="entry name" value="ZN2_CY6_FUNGAL_2"/>
    <property type="match status" value="1"/>
</dbReference>
<reference evidence="6 7" key="1">
    <citation type="submission" date="2024-07" db="EMBL/GenBank/DDBJ databases">
        <title>Section-level genome sequencing and comparative genomics of Aspergillus sections Usti and Cavernicolus.</title>
        <authorList>
            <consortium name="Lawrence Berkeley National Laboratory"/>
            <person name="Nybo J.L."/>
            <person name="Vesth T.C."/>
            <person name="Theobald S."/>
            <person name="Frisvad J.C."/>
            <person name="Larsen T.O."/>
            <person name="Kjaerboelling I."/>
            <person name="Rothschild-Mancinelli K."/>
            <person name="Lyhne E.K."/>
            <person name="Kogle M.E."/>
            <person name="Barry K."/>
            <person name="Clum A."/>
            <person name="Na H."/>
            <person name="Ledsgaard L."/>
            <person name="Lin J."/>
            <person name="Lipzen A."/>
            <person name="Kuo A."/>
            <person name="Riley R."/>
            <person name="Mondo S."/>
            <person name="Labutti K."/>
            <person name="Haridas S."/>
            <person name="Pangalinan J."/>
            <person name="Salamov A.A."/>
            <person name="Simmons B.A."/>
            <person name="Magnuson J.K."/>
            <person name="Chen J."/>
            <person name="Drula E."/>
            <person name="Henrissat B."/>
            <person name="Wiebenga A."/>
            <person name="Lubbers R.J."/>
            <person name="Gomes A.C."/>
            <person name="Makela M.R."/>
            <person name="Stajich J."/>
            <person name="Grigoriev I.V."/>
            <person name="Mortensen U.H."/>
            <person name="De Vries R.P."/>
            <person name="Baker S.E."/>
            <person name="Andersen M.R."/>
        </authorList>
    </citation>
    <scope>NUCLEOTIDE SEQUENCE [LARGE SCALE GENOMIC DNA]</scope>
    <source>
        <strain evidence="6 7">CBS 209.92</strain>
    </source>
</reference>
<dbReference type="Proteomes" id="UP001610563">
    <property type="component" value="Unassembled WGS sequence"/>
</dbReference>
<dbReference type="CDD" id="cd00067">
    <property type="entry name" value="GAL4"/>
    <property type="match status" value="1"/>
</dbReference>
<dbReference type="Pfam" id="PF00172">
    <property type="entry name" value="Zn_clus"/>
    <property type="match status" value="1"/>
</dbReference>
<gene>
    <name evidence="6" type="ORF">BJX66DRAFT_302391</name>
</gene>